<evidence type="ECO:0000259" key="2">
    <source>
        <dbReference type="PROSITE" id="PS51782"/>
    </source>
</evidence>
<dbReference type="RefSeq" id="WP_091732761.1">
    <property type="nucleotide sequence ID" value="NZ_FNQE01000043.1"/>
</dbReference>
<evidence type="ECO:0000313" key="3">
    <source>
        <dbReference type="EMBL" id="SDZ36528.1"/>
    </source>
</evidence>
<sequence length="292" mass="32381">MKKLKKKILIGALTLTISVSSSSAFAATHIVKSGDTYWKISNWYGVSLDSLLKANNANYNSILYIGDKVTIPESNSYKNHIVQKGDDLWKLSNKYGVTVNDIAKANNISTSKVLYVGDVLKIPVHNIPIKETPGPQYGELLDWWTEAQYVIPMNAEFKVVDFYTGKSFKVKRTQGANHIDAETLTLNDTNIMKSVWGGTLSWSRRPVLIEYNGRKIAASMSSIPHAGNEKSEGGKYTSWRSGGYGAGTNFDYIKGNGIDGHFDIHFLNSTRHSDGKLDQEHQKNVKIAAGMK</sequence>
<dbReference type="Pfam" id="PF01476">
    <property type="entry name" value="LysM"/>
    <property type="match status" value="2"/>
</dbReference>
<organism evidence="3 4">
    <name type="scientific">Proteiniborus ethanoligenes</name>
    <dbReference type="NCBI Taxonomy" id="415015"/>
    <lineage>
        <taxon>Bacteria</taxon>
        <taxon>Bacillati</taxon>
        <taxon>Bacillota</taxon>
        <taxon>Clostridia</taxon>
        <taxon>Eubacteriales</taxon>
        <taxon>Proteiniborus</taxon>
    </lineage>
</organism>
<dbReference type="SMART" id="SM00257">
    <property type="entry name" value="LysM"/>
    <property type="match status" value="2"/>
</dbReference>
<dbReference type="Proteomes" id="UP000198625">
    <property type="component" value="Unassembled WGS sequence"/>
</dbReference>
<dbReference type="PANTHER" id="PTHR33734:SF22">
    <property type="entry name" value="MEMBRANE-BOUND LYTIC MUREIN TRANSGLYCOSYLASE D"/>
    <property type="match status" value="1"/>
</dbReference>
<feature type="domain" description="LysM" evidence="2">
    <location>
        <begin position="27"/>
        <end position="71"/>
    </location>
</feature>
<feature type="domain" description="LysM" evidence="2">
    <location>
        <begin position="78"/>
        <end position="122"/>
    </location>
</feature>
<dbReference type="Gene3D" id="3.10.350.10">
    <property type="entry name" value="LysM domain"/>
    <property type="match status" value="2"/>
</dbReference>
<dbReference type="InterPro" id="IPR018392">
    <property type="entry name" value="LysM"/>
</dbReference>
<reference evidence="3 4" key="1">
    <citation type="submission" date="2016-10" db="EMBL/GenBank/DDBJ databases">
        <authorList>
            <person name="de Groot N.N."/>
        </authorList>
    </citation>
    <scope>NUCLEOTIDE SEQUENCE [LARGE SCALE GENOMIC DNA]</scope>
    <source>
        <strain evidence="3 4">DSM 21650</strain>
    </source>
</reference>
<evidence type="ECO:0000313" key="4">
    <source>
        <dbReference type="Proteomes" id="UP000198625"/>
    </source>
</evidence>
<dbReference type="PROSITE" id="PS51782">
    <property type="entry name" value="LYSM"/>
    <property type="match status" value="2"/>
</dbReference>
<dbReference type="AlphaFoldDB" id="A0A1H3SFP7"/>
<feature type="chain" id="PRO_5011793863" evidence="1">
    <location>
        <begin position="27"/>
        <end position="292"/>
    </location>
</feature>
<keyword evidence="1" id="KW-0732">Signal</keyword>
<dbReference type="CDD" id="cd00118">
    <property type="entry name" value="LysM"/>
    <property type="match status" value="2"/>
</dbReference>
<accession>A0A1H3SFP7</accession>
<dbReference type="PANTHER" id="PTHR33734">
    <property type="entry name" value="LYSM DOMAIN-CONTAINING GPI-ANCHORED PROTEIN 2"/>
    <property type="match status" value="1"/>
</dbReference>
<feature type="signal peptide" evidence="1">
    <location>
        <begin position="1"/>
        <end position="26"/>
    </location>
</feature>
<name>A0A1H3SFP7_9FIRM</name>
<dbReference type="STRING" id="415015.SAMN05660462_02868"/>
<protein>
    <submittedName>
        <fullName evidence="3">LysM domain-containing protein</fullName>
    </submittedName>
</protein>
<evidence type="ECO:0000256" key="1">
    <source>
        <dbReference type="SAM" id="SignalP"/>
    </source>
</evidence>
<proteinExistence type="predicted"/>
<dbReference type="OrthoDB" id="529831at2"/>
<dbReference type="SUPFAM" id="SSF54106">
    <property type="entry name" value="LysM domain"/>
    <property type="match status" value="2"/>
</dbReference>
<keyword evidence="4" id="KW-1185">Reference proteome</keyword>
<dbReference type="InterPro" id="IPR036779">
    <property type="entry name" value="LysM_dom_sf"/>
</dbReference>
<gene>
    <name evidence="3" type="ORF">SAMN05660462_02868</name>
</gene>
<dbReference type="EMBL" id="FNQE01000043">
    <property type="protein sequence ID" value="SDZ36528.1"/>
    <property type="molecule type" value="Genomic_DNA"/>
</dbReference>